<keyword evidence="2" id="KW-1185">Reference proteome</keyword>
<sequence>METKSGKVDVVLGVNGYIWICKHIENQSAADLGSSGLHRLEEMTSLNMYSSQNDHIEVGMMREIARIRCVIVALVENGLKVDEAMVCQGYEFAVEMANEDVEDSIYLGGERRKTSRGITEVIT</sequence>
<dbReference type="EMBL" id="CALLCH030000012">
    <property type="protein sequence ID" value="CAI4215063.1"/>
    <property type="molecule type" value="Genomic_DNA"/>
</dbReference>
<dbReference type="GO" id="GO:0003723">
    <property type="term" value="F:RNA binding"/>
    <property type="evidence" value="ECO:0007669"/>
    <property type="project" value="InterPro"/>
</dbReference>
<gene>
    <name evidence="1" type="ORF">PPNO1_LOCUS4782</name>
</gene>
<evidence type="ECO:0000313" key="2">
    <source>
        <dbReference type="Proteomes" id="UP000838763"/>
    </source>
</evidence>
<comment type="caution">
    <text evidence="1">The sequence shown here is derived from an EMBL/GenBank/DDBJ whole genome shotgun (WGS) entry which is preliminary data.</text>
</comment>
<dbReference type="Proteomes" id="UP000838763">
    <property type="component" value="Unassembled WGS sequence"/>
</dbReference>
<protein>
    <submittedName>
        <fullName evidence="1">Uncharacterized protein</fullName>
    </submittedName>
</protein>
<reference evidence="1" key="1">
    <citation type="submission" date="2022-11" db="EMBL/GenBank/DDBJ databases">
        <authorList>
            <person name="Scott C."/>
            <person name="Bruce N."/>
        </authorList>
    </citation>
    <scope>NUCLEOTIDE SEQUENCE</scope>
</reference>
<dbReference type="InterPro" id="IPR036612">
    <property type="entry name" value="KH_dom_type_1_sf"/>
</dbReference>
<name>A0A9P1M9T4_9PEZI</name>
<dbReference type="AlphaFoldDB" id="A0A9P1M9T4"/>
<dbReference type="SUPFAM" id="SSF54791">
    <property type="entry name" value="Eukaryotic type KH-domain (KH-domain type I)"/>
    <property type="match status" value="1"/>
</dbReference>
<accession>A0A9P1M9T4</accession>
<organism evidence="1 2">
    <name type="scientific">Parascedosporium putredinis</name>
    <dbReference type="NCBI Taxonomy" id="1442378"/>
    <lineage>
        <taxon>Eukaryota</taxon>
        <taxon>Fungi</taxon>
        <taxon>Dikarya</taxon>
        <taxon>Ascomycota</taxon>
        <taxon>Pezizomycotina</taxon>
        <taxon>Sordariomycetes</taxon>
        <taxon>Hypocreomycetidae</taxon>
        <taxon>Microascales</taxon>
        <taxon>Microascaceae</taxon>
        <taxon>Parascedosporium</taxon>
    </lineage>
</organism>
<evidence type="ECO:0000313" key="1">
    <source>
        <dbReference type="EMBL" id="CAI4215063.1"/>
    </source>
</evidence>
<dbReference type="OrthoDB" id="1650at2759"/>
<proteinExistence type="predicted"/>